<dbReference type="Gene3D" id="3.20.20.80">
    <property type="entry name" value="Glycosidases"/>
    <property type="match status" value="1"/>
</dbReference>
<dbReference type="EC" id="2.8.1.12" evidence="4"/>
<dbReference type="PANTHER" id="PTHR23404">
    <property type="entry name" value="MOLYBDOPTERIN SYNTHASE RELATED"/>
    <property type="match status" value="1"/>
</dbReference>
<dbReference type="OrthoDB" id="5531344at2759"/>
<reference evidence="5 6" key="1">
    <citation type="journal article" date="2015" name="Mol. Plant Microbe Interact.">
        <title>Genome, transcriptome, and functional analyses of Penicillium expansum provide new insights into secondary metabolism and pathogenicity.</title>
        <authorList>
            <person name="Ballester A.R."/>
            <person name="Marcet-Houben M."/>
            <person name="Levin E."/>
            <person name="Sela N."/>
            <person name="Selma-Lazaro C."/>
            <person name="Carmona L."/>
            <person name="Wisniewski M."/>
            <person name="Droby S."/>
            <person name="Gonzalez-Candelas L."/>
            <person name="Gabaldon T."/>
        </authorList>
    </citation>
    <scope>NUCLEOTIDE SEQUENCE [LARGE SCALE GENOMIC DNA]</scope>
    <source>
        <strain evidence="5 6">PHI-1</strain>
    </source>
</reference>
<dbReference type="PhylomeDB" id="A0A0A2LFM7"/>
<comment type="subcellular location">
    <subcellularLocation>
        <location evidence="4">Cytoplasm</location>
    </subcellularLocation>
</comment>
<name>A0A0A2LFM7_PENIT</name>
<comment type="function">
    <text evidence="4">Catalytic subunit of the molybdopterin synthase complex, a complex that catalyzes the conversion of precursor Z into molybdopterin. Acts by mediating the incorporation of 2 sulfur atoms from thiocarboxylated MOCS2A into precursor Z to generate a dithiolene group.</text>
</comment>
<dbReference type="Gene3D" id="3.90.1170.40">
    <property type="entry name" value="Molybdopterin biosynthesis MoaE subunit"/>
    <property type="match status" value="1"/>
</dbReference>
<gene>
    <name evidence="4" type="primary">cnxH</name>
    <name evidence="5" type="ORF">PITC_081450</name>
</gene>
<dbReference type="STRING" id="40296.A0A0A2LFM7"/>
<dbReference type="EMBL" id="JQGA01000469">
    <property type="protein sequence ID" value="KGO75445.1"/>
    <property type="molecule type" value="Genomic_DNA"/>
</dbReference>
<dbReference type="HOGENOM" id="CLU_783259_0_0_1"/>
<dbReference type="AlphaFoldDB" id="A0A0A2LFM7"/>
<dbReference type="InterPro" id="IPR036563">
    <property type="entry name" value="MoaE_sf"/>
</dbReference>
<keyword evidence="6" id="KW-1185">Reference proteome</keyword>
<dbReference type="SUPFAM" id="SSF51011">
    <property type="entry name" value="Glycosyl hydrolase domain"/>
    <property type="match status" value="1"/>
</dbReference>
<dbReference type="HAMAP" id="MF_03052">
    <property type="entry name" value="MOC2B"/>
    <property type="match status" value="1"/>
</dbReference>
<dbReference type="UniPathway" id="UPA00344"/>
<accession>A0A0A2LFM7</accession>
<evidence type="ECO:0000313" key="6">
    <source>
        <dbReference type="Proteomes" id="UP000030104"/>
    </source>
</evidence>
<evidence type="ECO:0000256" key="4">
    <source>
        <dbReference type="HAMAP-Rule" id="MF_03052"/>
    </source>
</evidence>
<evidence type="ECO:0000313" key="5">
    <source>
        <dbReference type="EMBL" id="KGO75445.1"/>
    </source>
</evidence>
<evidence type="ECO:0000256" key="2">
    <source>
        <dbReference type="ARBA" id="ARBA00022679"/>
    </source>
</evidence>
<keyword evidence="5" id="KW-0378">Hydrolase</keyword>
<dbReference type="CDD" id="cd00756">
    <property type="entry name" value="MoaE"/>
    <property type="match status" value="1"/>
</dbReference>
<dbReference type="GO" id="GO:1990140">
    <property type="term" value="C:molybdopterin synthase complex"/>
    <property type="evidence" value="ECO:0007669"/>
    <property type="project" value="UniProtKB-UniRule"/>
</dbReference>
<dbReference type="InterPro" id="IPR003448">
    <property type="entry name" value="Mopterin_biosynth_MoaE"/>
</dbReference>
<keyword evidence="1 4" id="KW-0963">Cytoplasm</keyword>
<evidence type="ECO:0000256" key="3">
    <source>
        <dbReference type="ARBA" id="ARBA00023150"/>
    </source>
</evidence>
<dbReference type="GO" id="GO:0006777">
    <property type="term" value="P:Mo-molybdopterin cofactor biosynthetic process"/>
    <property type="evidence" value="ECO:0007669"/>
    <property type="project" value="UniProtKB-UniRule"/>
</dbReference>
<dbReference type="GO" id="GO:0030366">
    <property type="term" value="F:molybdopterin synthase activity"/>
    <property type="evidence" value="ECO:0007669"/>
    <property type="project" value="UniProtKB-UniRule"/>
</dbReference>
<organism evidence="5 6">
    <name type="scientific">Penicillium italicum</name>
    <name type="common">Blue mold</name>
    <dbReference type="NCBI Taxonomy" id="40296"/>
    <lineage>
        <taxon>Eukaryota</taxon>
        <taxon>Fungi</taxon>
        <taxon>Dikarya</taxon>
        <taxon>Ascomycota</taxon>
        <taxon>Pezizomycotina</taxon>
        <taxon>Eurotiomycetes</taxon>
        <taxon>Eurotiomycetidae</taxon>
        <taxon>Eurotiales</taxon>
        <taxon>Aspergillaceae</taxon>
        <taxon>Penicillium</taxon>
    </lineage>
</organism>
<protein>
    <recommendedName>
        <fullName evidence="4">Molybdopterin synthase catalytic subunit</fullName>
        <ecNumber evidence="4">2.8.1.12</ecNumber>
    </recommendedName>
    <alternativeName>
        <fullName evidence="4">Common component for nitrate reductase and xanthine dehydrogenase protein H</fullName>
    </alternativeName>
    <alternativeName>
        <fullName evidence="4">Molybdenum cofactor synthesis protein 2 large subunit</fullName>
    </alternativeName>
    <alternativeName>
        <fullName evidence="4">Molybdenum cofactor synthesis protein 2B</fullName>
        <shortName evidence="4">MOCS2B</shortName>
    </alternativeName>
</protein>
<comment type="similarity">
    <text evidence="4">Belongs to the MoaE family. MOCS2B subfamily.</text>
</comment>
<dbReference type="Pfam" id="PF02391">
    <property type="entry name" value="MoaE"/>
    <property type="match status" value="1"/>
</dbReference>
<keyword evidence="2 4" id="KW-0808">Transferase</keyword>
<comment type="catalytic activity">
    <reaction evidence="4">
        <text>2 [molybdopterin-synthase sulfur-carrier protein]-C-terminal-Gly-aminoethanethioate + cyclic pyranopterin phosphate + H2O = molybdopterin + 2 [molybdopterin-synthase sulfur-carrier protein]-C-terminal Gly-Gly + 2 H(+)</text>
        <dbReference type="Rhea" id="RHEA:26333"/>
        <dbReference type="Rhea" id="RHEA-COMP:12202"/>
        <dbReference type="Rhea" id="RHEA-COMP:19907"/>
        <dbReference type="ChEBI" id="CHEBI:15377"/>
        <dbReference type="ChEBI" id="CHEBI:15378"/>
        <dbReference type="ChEBI" id="CHEBI:58698"/>
        <dbReference type="ChEBI" id="CHEBI:59648"/>
        <dbReference type="ChEBI" id="CHEBI:90778"/>
        <dbReference type="ChEBI" id="CHEBI:232372"/>
        <dbReference type="EC" id="2.8.1.12"/>
    </reaction>
</comment>
<comment type="pathway">
    <text evidence="4">Cofactor biosynthesis; molybdopterin biosynthesis.</text>
</comment>
<feature type="binding site" evidence="4">
    <location>
        <begin position="302"/>
        <end position="303"/>
    </location>
    <ligand>
        <name>substrate</name>
    </ligand>
</feature>
<dbReference type="FunFam" id="3.90.1170.40:FF:000003">
    <property type="entry name" value="Molybdopterin converting factor subunit 2"/>
    <property type="match status" value="1"/>
</dbReference>
<comment type="subunit">
    <text evidence="4">Heterotetramer; composed of 2 small (MOCS2A) and 2 large (MOCS2B) subunits.</text>
</comment>
<feature type="binding site" evidence="4">
    <location>
        <position position="318"/>
    </location>
    <ligand>
        <name>substrate</name>
    </ligand>
</feature>
<feature type="binding site" evidence="4">
    <location>
        <begin position="325"/>
        <end position="327"/>
    </location>
    <ligand>
        <name>substrate</name>
    </ligand>
</feature>
<dbReference type="InterPro" id="IPR017853">
    <property type="entry name" value="GH"/>
</dbReference>
<dbReference type="SUPFAM" id="SSF54690">
    <property type="entry name" value="Molybdopterin synthase subunit MoaE"/>
    <property type="match status" value="1"/>
</dbReference>
<dbReference type="GO" id="GO:0005975">
    <property type="term" value="P:carbohydrate metabolic process"/>
    <property type="evidence" value="ECO:0007669"/>
    <property type="project" value="InterPro"/>
</dbReference>
<evidence type="ECO:0000256" key="1">
    <source>
        <dbReference type="ARBA" id="ARBA00022490"/>
    </source>
</evidence>
<dbReference type="Proteomes" id="UP000030104">
    <property type="component" value="Unassembled WGS sequence"/>
</dbReference>
<keyword evidence="3 4" id="KW-0501">Molybdenum cofactor biosynthesis</keyword>
<sequence length="354" mass="39360">MSSAMKRWVFASGDKWYASGPRLHEYLADLGKILKEYDAFSVGDMPFVADEKEVLRADFFERWQTFMYDNDGWNALYWENHDQPRSIDRYTNASEDKPNQEIFAYPRQYGDQKALVVCHWTEKALDWDAASNGITAVKQVLLNTCEGVEEASQRFSGGKWTLRLPNSLKTEFQPKMSSSEPTPLPAHLDPKTYPRTHHDATHNIHLTLTYDTLDANACLSQTSSPAAGANVLFLGTTRDTFEGRSVSQLSYTAYPPLALKTLAGIAEAAVKTHRLKGVSIAHRLGTVPIGEASIAIAVSAGHRGAAWRAGEEVLEACKEKAEIWKREEFVDGGMEWRANADRDAEGRALGSEGA</sequence>
<dbReference type="GO" id="GO:0016787">
    <property type="term" value="F:hydrolase activity"/>
    <property type="evidence" value="ECO:0007669"/>
    <property type="project" value="UniProtKB-KW"/>
</dbReference>
<proteinExistence type="inferred from homology"/>
<dbReference type="SUPFAM" id="SSF51445">
    <property type="entry name" value="(Trans)glycosidases"/>
    <property type="match status" value="1"/>
</dbReference>
<dbReference type="InterPro" id="IPR028888">
    <property type="entry name" value="MOCS2B_euk"/>
</dbReference>
<comment type="caution">
    <text evidence="5">The sequence shown here is derived from an EMBL/GenBank/DDBJ whole genome shotgun (WGS) entry which is preliminary data.</text>
</comment>